<dbReference type="GO" id="GO:0016787">
    <property type="term" value="F:hydrolase activity"/>
    <property type="evidence" value="ECO:0007669"/>
    <property type="project" value="UniProtKB-KW"/>
</dbReference>
<dbReference type="PANTHER" id="PTHR11080:SF2">
    <property type="entry name" value="LD05707P"/>
    <property type="match status" value="1"/>
</dbReference>
<keyword evidence="4" id="KW-1185">Reference proteome</keyword>
<gene>
    <name evidence="3" type="ORF">GJ699_31025</name>
</gene>
<comment type="similarity">
    <text evidence="1">Belongs to the isochorismatase family.</text>
</comment>
<dbReference type="Proteomes" id="UP000433309">
    <property type="component" value="Unassembled WGS sequence"/>
</dbReference>
<protein>
    <submittedName>
        <fullName evidence="3">Cysteine hydrolase</fullName>
    </submittedName>
</protein>
<dbReference type="EMBL" id="WKJK01000027">
    <property type="protein sequence ID" value="MRW94414.1"/>
    <property type="molecule type" value="Genomic_DNA"/>
</dbReference>
<reference evidence="3 4" key="1">
    <citation type="submission" date="2019-11" db="EMBL/GenBank/DDBJ databases">
        <title>Novel species isolated from a subtropical stream in China.</title>
        <authorList>
            <person name="Lu H."/>
        </authorList>
    </citation>
    <scope>NUCLEOTIDE SEQUENCE [LARGE SCALE GENOMIC DNA]</scope>
    <source>
        <strain evidence="3 4">FT80W</strain>
    </source>
</reference>
<evidence type="ECO:0000313" key="4">
    <source>
        <dbReference type="Proteomes" id="UP000433309"/>
    </source>
</evidence>
<evidence type="ECO:0000256" key="2">
    <source>
        <dbReference type="ARBA" id="ARBA00022801"/>
    </source>
</evidence>
<organism evidence="3 4">
    <name type="scientific">Duganella guangzhouensis</name>
    <dbReference type="NCBI Taxonomy" id="2666084"/>
    <lineage>
        <taxon>Bacteria</taxon>
        <taxon>Pseudomonadati</taxon>
        <taxon>Pseudomonadota</taxon>
        <taxon>Betaproteobacteria</taxon>
        <taxon>Burkholderiales</taxon>
        <taxon>Oxalobacteraceae</taxon>
        <taxon>Telluria group</taxon>
        <taxon>Duganella</taxon>
    </lineage>
</organism>
<name>A0A6I2LC72_9BURK</name>
<proteinExistence type="inferred from homology"/>
<evidence type="ECO:0000256" key="1">
    <source>
        <dbReference type="ARBA" id="ARBA00006336"/>
    </source>
</evidence>
<dbReference type="PANTHER" id="PTHR11080">
    <property type="entry name" value="PYRAZINAMIDASE/NICOTINAMIDASE"/>
    <property type="match status" value="1"/>
</dbReference>
<accession>A0A6I2LC72</accession>
<dbReference type="SUPFAM" id="SSF52499">
    <property type="entry name" value="Isochorismatase-like hydrolases"/>
    <property type="match status" value="1"/>
</dbReference>
<keyword evidence="2 3" id="KW-0378">Hydrolase</keyword>
<dbReference type="InterPro" id="IPR052347">
    <property type="entry name" value="Isochorismatase_Nicotinamidase"/>
</dbReference>
<dbReference type="InterPro" id="IPR036380">
    <property type="entry name" value="Isochorismatase-like_sf"/>
</dbReference>
<dbReference type="AlphaFoldDB" id="A0A6I2LC72"/>
<dbReference type="Gene3D" id="3.40.50.850">
    <property type="entry name" value="Isochorismatase-like"/>
    <property type="match status" value="1"/>
</dbReference>
<comment type="caution">
    <text evidence="3">The sequence shown here is derived from an EMBL/GenBank/DDBJ whole genome shotgun (WGS) entry which is preliminary data.</text>
</comment>
<evidence type="ECO:0000313" key="3">
    <source>
        <dbReference type="EMBL" id="MRW94414.1"/>
    </source>
</evidence>
<dbReference type="RefSeq" id="WP_154383292.1">
    <property type="nucleotide sequence ID" value="NZ_WKJK01000027.1"/>
</dbReference>
<sequence length="302" mass="33133">MKRNLHLLMIDPQNDFCDLPDSYCPTDPVSRQPLRPTLPVPGAHQDMLRLATLINRGRAGLSAISVTLDSHHRFDIAHPGFWLAADGAAVTPFTEISAADVRAHKFQPRHPAALPLVLNYLDRLEAAGRYKLMVWPVHCEIGSWGNSVHADVRAAYNQWEDAALGMVAKLAKGSNPWTEHYSAVQAEVPDADDPDTQFNFKFVRTLAEADRIYVAGEAGSHCVKATVEHIADYFEQEYGADALRKLVLVTDCISPVNGFAAQYHDFLAAMSARGVQLLPSTEVLAELLDNASRPVADAVETA</sequence>